<dbReference type="OrthoDB" id="2441139at2759"/>
<keyword evidence="2" id="KW-1185">Reference proteome</keyword>
<dbReference type="Proteomes" id="UP000265703">
    <property type="component" value="Unassembled WGS sequence"/>
</dbReference>
<dbReference type="AlphaFoldDB" id="A0A397SMH6"/>
<name>A0A397SMH6_9GLOM</name>
<gene>
    <name evidence="1" type="ORF">C1645_831189</name>
</gene>
<protein>
    <submittedName>
        <fullName evidence="1">Uncharacterized protein</fullName>
    </submittedName>
</protein>
<proteinExistence type="predicted"/>
<reference evidence="1 2" key="1">
    <citation type="submission" date="2018-06" db="EMBL/GenBank/DDBJ databases">
        <title>Comparative genomics reveals the genomic features of Rhizophagus irregularis, R. cerebriforme, R. diaphanum and Gigaspora rosea, and their symbiotic lifestyle signature.</title>
        <authorList>
            <person name="Morin E."/>
            <person name="San Clemente H."/>
            <person name="Chen E.C.H."/>
            <person name="De La Providencia I."/>
            <person name="Hainaut M."/>
            <person name="Kuo A."/>
            <person name="Kohler A."/>
            <person name="Murat C."/>
            <person name="Tang N."/>
            <person name="Roy S."/>
            <person name="Loubradou J."/>
            <person name="Henrissat B."/>
            <person name="Grigoriev I.V."/>
            <person name="Corradi N."/>
            <person name="Roux C."/>
            <person name="Martin F.M."/>
        </authorList>
    </citation>
    <scope>NUCLEOTIDE SEQUENCE [LARGE SCALE GENOMIC DNA]</scope>
    <source>
        <strain evidence="1 2">DAOM 227022</strain>
    </source>
</reference>
<accession>A0A397SMH6</accession>
<sequence>MPEDTIKIILDKVFNKSVSKPINLHPDLNYVTAYDVKCGSYNYNQIVKMGPACWSPQKSYQGGKSTRQSLTPGHIHVLVEPPVSTVTSSRELTNLTSCIDQQVRLCPRRTKSFKWTVNIEHATLEGLKNSIRVMYPTPALENNGAELNFKHPQRLSQIGLSQRALRTWTLGESDDPSL</sequence>
<comment type="caution">
    <text evidence="1">The sequence shown here is derived from an EMBL/GenBank/DDBJ whole genome shotgun (WGS) entry which is preliminary data.</text>
</comment>
<evidence type="ECO:0000313" key="2">
    <source>
        <dbReference type="Proteomes" id="UP000265703"/>
    </source>
</evidence>
<evidence type="ECO:0000313" key="1">
    <source>
        <dbReference type="EMBL" id="RIA85157.1"/>
    </source>
</evidence>
<organism evidence="1 2">
    <name type="scientific">Glomus cerebriforme</name>
    <dbReference type="NCBI Taxonomy" id="658196"/>
    <lineage>
        <taxon>Eukaryota</taxon>
        <taxon>Fungi</taxon>
        <taxon>Fungi incertae sedis</taxon>
        <taxon>Mucoromycota</taxon>
        <taxon>Glomeromycotina</taxon>
        <taxon>Glomeromycetes</taxon>
        <taxon>Glomerales</taxon>
        <taxon>Glomeraceae</taxon>
        <taxon>Glomus</taxon>
    </lineage>
</organism>
<dbReference type="EMBL" id="QKYT01000443">
    <property type="protein sequence ID" value="RIA85157.1"/>
    <property type="molecule type" value="Genomic_DNA"/>
</dbReference>